<dbReference type="InterPro" id="IPR003593">
    <property type="entry name" value="AAA+_ATPase"/>
</dbReference>
<dbReference type="EMBL" id="SWCJ01000003">
    <property type="protein sequence ID" value="TKB56774.1"/>
    <property type="molecule type" value="Genomic_DNA"/>
</dbReference>
<dbReference type="InterPro" id="IPR002477">
    <property type="entry name" value="Peptidoglycan-bd-like"/>
</dbReference>
<dbReference type="RefSeq" id="WP_136862578.1">
    <property type="nucleotide sequence ID" value="NZ_SWCJ01000003.1"/>
</dbReference>
<dbReference type="AlphaFoldDB" id="A0A4V5NWE6"/>
<name>A0A4V5NWE6_9GAMM</name>
<dbReference type="Gene3D" id="3.90.70.10">
    <property type="entry name" value="Cysteine proteinases"/>
    <property type="match status" value="1"/>
</dbReference>
<dbReference type="InterPro" id="IPR036365">
    <property type="entry name" value="PGBD-like_sf"/>
</dbReference>
<dbReference type="Pfam" id="PF13401">
    <property type="entry name" value="AAA_22"/>
    <property type="match status" value="1"/>
</dbReference>
<accession>A0A4V5NWE6</accession>
<keyword evidence="3" id="KW-1185">Reference proteome</keyword>
<protein>
    <submittedName>
        <fullName evidence="2">AAA family ATPase</fullName>
    </submittedName>
</protein>
<feature type="domain" description="AAA+ ATPase" evidence="1">
    <location>
        <begin position="42"/>
        <end position="195"/>
    </location>
</feature>
<dbReference type="CDD" id="cd00009">
    <property type="entry name" value="AAA"/>
    <property type="match status" value="1"/>
</dbReference>
<sequence>MYKGFYGLSESPFSIAPNPAFLFLSERHREALAHLTYGLGEHGGFVLLTGEVGTGKTTVSRSLLAQLPDHTDTAFILNPALTELELLATLCDELHIEYQAEPTLKQLTDRISEFLLKNHKAGRNTVMIIDEAQHLKPEVLEQLRLLTNLETDTRKLLQVILIGQPELQELLQRRELRQLAQRITARYHLLPLNLEEVAFYVQHRLQVAGRAQPLFKRGAIKALHQYSGGVPRVINLLCERALMGGFAHQKIHLGRNEVEAAASEVLGIKAKTRGRLPFVAASVASAIAAVMAVVLLMPRPELTPAEAPAPVAETPSLTQYQDSLSAYQALIHHWGVAIPANDPCEYVKTEQLACFEGQGGWRQLLSFDYPAVIRLRDDDGTPVYGALLSRSSEQPQRYSVQFGNRLMSVSESWLISHFDGEFTLIWQQNGDLPATLDKDASLAQLQWLENQLGPIQGRSTRILSEFDAELEQQLTAFQRHYGLTQSGIADGQTLALVSLLSSTQGPRLSAITPTTAMLNNPTIEGNR</sequence>
<dbReference type="Gene3D" id="1.10.101.10">
    <property type="entry name" value="PGBD-like superfamily/PGBD"/>
    <property type="match status" value="1"/>
</dbReference>
<dbReference type="SMART" id="SM00382">
    <property type="entry name" value="AAA"/>
    <property type="match status" value="1"/>
</dbReference>
<dbReference type="InterPro" id="IPR036366">
    <property type="entry name" value="PGBDSf"/>
</dbReference>
<comment type="caution">
    <text evidence="2">The sequence shown here is derived from an EMBL/GenBank/DDBJ whole genome shotgun (WGS) entry which is preliminary data.</text>
</comment>
<dbReference type="OrthoDB" id="9780149at2"/>
<organism evidence="2 3">
    <name type="scientific">Ferrimonas aestuarii</name>
    <dbReference type="NCBI Taxonomy" id="2569539"/>
    <lineage>
        <taxon>Bacteria</taxon>
        <taxon>Pseudomonadati</taxon>
        <taxon>Pseudomonadota</taxon>
        <taxon>Gammaproteobacteria</taxon>
        <taxon>Alteromonadales</taxon>
        <taxon>Ferrimonadaceae</taxon>
        <taxon>Ferrimonas</taxon>
    </lineage>
</organism>
<proteinExistence type="predicted"/>
<dbReference type="SUPFAM" id="SSF47090">
    <property type="entry name" value="PGBD-like"/>
    <property type="match status" value="1"/>
</dbReference>
<gene>
    <name evidence="2" type="ORF">FCL42_06480</name>
</gene>
<dbReference type="GO" id="GO:0016887">
    <property type="term" value="F:ATP hydrolysis activity"/>
    <property type="evidence" value="ECO:0007669"/>
    <property type="project" value="InterPro"/>
</dbReference>
<evidence type="ECO:0000313" key="3">
    <source>
        <dbReference type="Proteomes" id="UP000305675"/>
    </source>
</evidence>
<reference evidence="2 3" key="1">
    <citation type="submission" date="2019-04" db="EMBL/GenBank/DDBJ databases">
        <authorList>
            <person name="Hwang J.C."/>
        </authorList>
    </citation>
    <scope>NUCLEOTIDE SEQUENCE [LARGE SCALE GENOMIC DNA]</scope>
    <source>
        <strain evidence="2 3">IMCC35002</strain>
    </source>
</reference>
<evidence type="ECO:0000259" key="1">
    <source>
        <dbReference type="SMART" id="SM00382"/>
    </source>
</evidence>
<dbReference type="Proteomes" id="UP000305675">
    <property type="component" value="Unassembled WGS sequence"/>
</dbReference>
<dbReference type="InterPro" id="IPR052026">
    <property type="entry name" value="ExeA_AAA_ATPase_DNA-bind"/>
</dbReference>
<dbReference type="InterPro" id="IPR027417">
    <property type="entry name" value="P-loop_NTPase"/>
</dbReference>
<dbReference type="Pfam" id="PF01471">
    <property type="entry name" value="PG_binding_1"/>
    <property type="match status" value="1"/>
</dbReference>
<dbReference type="PANTHER" id="PTHR35894:SF1">
    <property type="entry name" value="PHOSPHORIBULOKINASE _ URIDINE KINASE FAMILY"/>
    <property type="match status" value="1"/>
</dbReference>
<dbReference type="InterPro" id="IPR049945">
    <property type="entry name" value="AAA_22"/>
</dbReference>
<dbReference type="SUPFAM" id="SSF52540">
    <property type="entry name" value="P-loop containing nucleoside triphosphate hydrolases"/>
    <property type="match status" value="1"/>
</dbReference>
<dbReference type="Gene3D" id="3.40.50.300">
    <property type="entry name" value="P-loop containing nucleotide triphosphate hydrolases"/>
    <property type="match status" value="1"/>
</dbReference>
<dbReference type="PANTHER" id="PTHR35894">
    <property type="entry name" value="GENERAL SECRETION PATHWAY PROTEIN A-RELATED"/>
    <property type="match status" value="1"/>
</dbReference>
<evidence type="ECO:0000313" key="2">
    <source>
        <dbReference type="EMBL" id="TKB56774.1"/>
    </source>
</evidence>